<protein>
    <submittedName>
        <fullName evidence="4">Glycosyl transferase</fullName>
    </submittedName>
</protein>
<dbReference type="RefSeq" id="WP_068693497.1">
    <property type="nucleotide sequence ID" value="NZ_CP014167.1"/>
</dbReference>
<feature type="compositionally biased region" description="Basic and acidic residues" evidence="1">
    <location>
        <begin position="270"/>
        <end position="279"/>
    </location>
</feature>
<dbReference type="SUPFAM" id="SSF53448">
    <property type="entry name" value="Nucleotide-diphospho-sugar transferases"/>
    <property type="match status" value="1"/>
</dbReference>
<keyword evidence="2" id="KW-0812">Transmembrane</keyword>
<keyword evidence="5" id="KW-1185">Reference proteome</keyword>
<dbReference type="OrthoDB" id="9815923at2"/>
<dbReference type="PANTHER" id="PTHR43630">
    <property type="entry name" value="POLY-BETA-1,6-N-ACETYL-D-GLUCOSAMINE SYNTHASE"/>
    <property type="match status" value="1"/>
</dbReference>
<dbReference type="EMBL" id="CP014167">
    <property type="protein sequence ID" value="ANS73300.1"/>
    <property type="molecule type" value="Genomic_DNA"/>
</dbReference>
<dbReference type="InterPro" id="IPR029044">
    <property type="entry name" value="Nucleotide-diphossugar_trans"/>
</dbReference>
<organism evidence="4 5">
    <name type="scientific">Paenibacillus yonginensis</name>
    <dbReference type="NCBI Taxonomy" id="1462996"/>
    <lineage>
        <taxon>Bacteria</taxon>
        <taxon>Bacillati</taxon>
        <taxon>Bacillota</taxon>
        <taxon>Bacilli</taxon>
        <taxon>Bacillales</taxon>
        <taxon>Paenibacillaceae</taxon>
        <taxon>Paenibacillus</taxon>
    </lineage>
</organism>
<evidence type="ECO:0000256" key="1">
    <source>
        <dbReference type="SAM" id="MobiDB-lite"/>
    </source>
</evidence>
<feature type="domain" description="Glycosyltransferase 2-like" evidence="3">
    <location>
        <begin position="14"/>
        <end position="109"/>
    </location>
</feature>
<evidence type="ECO:0000256" key="2">
    <source>
        <dbReference type="SAM" id="Phobius"/>
    </source>
</evidence>
<evidence type="ECO:0000313" key="4">
    <source>
        <dbReference type="EMBL" id="ANS73300.1"/>
    </source>
</evidence>
<evidence type="ECO:0000313" key="5">
    <source>
        <dbReference type="Proteomes" id="UP000092573"/>
    </source>
</evidence>
<dbReference type="KEGG" id="pyg:AWM70_00805"/>
<gene>
    <name evidence="4" type="ORF">AWM70_00805</name>
</gene>
<dbReference type="AlphaFoldDB" id="A0A1B1MVU2"/>
<dbReference type="InterPro" id="IPR001173">
    <property type="entry name" value="Glyco_trans_2-like"/>
</dbReference>
<reference evidence="4 5" key="1">
    <citation type="submission" date="2016-01" db="EMBL/GenBank/DDBJ databases">
        <title>Complete Genome Sequence of Paenibacillus yonginensis DCY84, a novel Plant Growth-Promoting Bacteria with Elicitation of Induced Systemic Resistance.</title>
        <authorList>
            <person name="Kim Y.J."/>
            <person name="Yang D.C."/>
            <person name="Sukweenadhi J."/>
        </authorList>
    </citation>
    <scope>NUCLEOTIDE SEQUENCE [LARGE SCALE GENOMIC DNA]</scope>
    <source>
        <strain evidence="4 5">DCY84</strain>
    </source>
</reference>
<keyword evidence="4" id="KW-0808">Transferase</keyword>
<sequence>MHPKTVGSKENRISVVIIAQNDEQRIPDAVASCRSFADEIVVVDGGSEDGTVATAEALGCRVYENAWPGYAKQRQFGENQASYDWIFVIDTDEVVDTKLAAALFKLKPELTDPTSAYSVYRIGDFLGRWLDKGEYLVRLYNRRAYKISDSLVHEMPDVKTSKIVKLNGVLWHYGFRSINDHVNRFNKYTDLEAQTALRVRKPFRIANLLFRPPARFVQKYFLHGLYRKGVAGFAVAIFWMMYEFLACFKHYELTSARKRLDQHQPSSARKAADPEKKGETSYAVQ</sequence>
<accession>A0A1B1MVU2</accession>
<feature type="transmembrane region" description="Helical" evidence="2">
    <location>
        <begin position="229"/>
        <end position="248"/>
    </location>
</feature>
<dbReference type="PANTHER" id="PTHR43630:SF2">
    <property type="entry name" value="GLYCOSYLTRANSFERASE"/>
    <property type="match status" value="1"/>
</dbReference>
<dbReference type="Gene3D" id="3.90.550.10">
    <property type="entry name" value="Spore Coat Polysaccharide Biosynthesis Protein SpsA, Chain A"/>
    <property type="match status" value="1"/>
</dbReference>
<evidence type="ECO:0000259" key="3">
    <source>
        <dbReference type="Pfam" id="PF00535"/>
    </source>
</evidence>
<name>A0A1B1MVU2_9BACL</name>
<feature type="region of interest" description="Disordered" evidence="1">
    <location>
        <begin position="262"/>
        <end position="285"/>
    </location>
</feature>
<dbReference type="GO" id="GO:0016740">
    <property type="term" value="F:transferase activity"/>
    <property type="evidence" value="ECO:0007669"/>
    <property type="project" value="UniProtKB-KW"/>
</dbReference>
<dbReference type="CDD" id="cd02511">
    <property type="entry name" value="Beta4Glucosyltransferase"/>
    <property type="match status" value="1"/>
</dbReference>
<dbReference type="STRING" id="1462996.AWM70_00805"/>
<dbReference type="Pfam" id="PF00535">
    <property type="entry name" value="Glycos_transf_2"/>
    <property type="match status" value="1"/>
</dbReference>
<dbReference type="Proteomes" id="UP000092573">
    <property type="component" value="Chromosome"/>
</dbReference>
<keyword evidence="2" id="KW-1133">Transmembrane helix</keyword>
<proteinExistence type="predicted"/>
<keyword evidence="2" id="KW-0472">Membrane</keyword>